<evidence type="ECO:0000313" key="6">
    <source>
        <dbReference type="EMBL" id="MDQ1104817.1"/>
    </source>
</evidence>
<dbReference type="InterPro" id="IPR000212">
    <property type="entry name" value="DNA_helicase_UvrD/REP"/>
</dbReference>
<evidence type="ECO:0000313" key="7">
    <source>
        <dbReference type="Proteomes" id="UP001239215"/>
    </source>
</evidence>
<feature type="domain" description="UvrD-like helicase ATP-binding" evidence="5">
    <location>
        <begin position="123"/>
        <end position="176"/>
    </location>
</feature>
<dbReference type="GO" id="GO:0003677">
    <property type="term" value="F:DNA binding"/>
    <property type="evidence" value="ECO:0007669"/>
    <property type="project" value="InterPro"/>
</dbReference>
<dbReference type="GO" id="GO:0000725">
    <property type="term" value="P:recombinational repair"/>
    <property type="evidence" value="ECO:0007669"/>
    <property type="project" value="TreeGrafter"/>
</dbReference>
<sequence length="495" mass="53879">MPDKLPEALQTDAAGFIEALPASVVLPAGTGKTHLLAATASRIAAADGRALVLTHTNAGVSAINSRLKRFGLSGGDAHVATITSLAFRLARAYPVLGGLMVPKVMVPADSPVYVRAATKVVAAEHIKAVLAATYTHVLIDEYQDCNVGQHQLVLALRDAVGQVGVLGDHLQAIFGFSDPLPNWDDVIADFPKHADIDPQPHRWRGYNEDLGGWLLRVRERLKPGATLNLASGNYPDRVTYTNIAGNHAGLTAAATSLLNKPADETVLIIAANDGIARYLAGELKGTYTVMEEIEGKFMAKWLDKLEQTEPADYASWLFEFTKKCHCGHGALEPKPVGKRYVDRKTGADLLSAKREPVRVTIEALDKLVNNPTLTELAAAMDVIPTTGALRLHSHEAWYDVKTAIRGAIGHGDDKKVLREELAKARDVLRHTGRRERRRIISRTLLVKGLEYDHVLIADIGKHLEVNDLYVALTRARRSIHILGTTDTITLVESPR</sequence>
<evidence type="ECO:0000256" key="4">
    <source>
        <dbReference type="ARBA" id="ARBA00022840"/>
    </source>
</evidence>
<dbReference type="InterPro" id="IPR014016">
    <property type="entry name" value="UvrD-like_ATP-bd"/>
</dbReference>
<keyword evidence="2" id="KW-0378">Hydrolase</keyword>
<dbReference type="InterPro" id="IPR027417">
    <property type="entry name" value="P-loop_NTPase"/>
</dbReference>
<dbReference type="GO" id="GO:0043138">
    <property type="term" value="F:3'-5' DNA helicase activity"/>
    <property type="evidence" value="ECO:0007669"/>
    <property type="project" value="TreeGrafter"/>
</dbReference>
<protein>
    <recommendedName>
        <fullName evidence="5">UvrD-like helicase ATP-binding domain-containing protein</fullName>
    </recommendedName>
</protein>
<dbReference type="AlphaFoldDB" id="A0AAJ1U7J6"/>
<keyword evidence="3" id="KW-0347">Helicase</keyword>
<organism evidence="6 7">
    <name type="scientific">Nocardioides zeae</name>
    <dbReference type="NCBI Taxonomy" id="1457234"/>
    <lineage>
        <taxon>Bacteria</taxon>
        <taxon>Bacillati</taxon>
        <taxon>Actinomycetota</taxon>
        <taxon>Actinomycetes</taxon>
        <taxon>Propionibacteriales</taxon>
        <taxon>Nocardioidaceae</taxon>
        <taxon>Nocardioides</taxon>
    </lineage>
</organism>
<dbReference type="Gene3D" id="3.40.50.300">
    <property type="entry name" value="P-loop containing nucleotide triphosphate hydrolases"/>
    <property type="match status" value="2"/>
</dbReference>
<dbReference type="EMBL" id="JAUTAN010000001">
    <property type="protein sequence ID" value="MDQ1104817.1"/>
    <property type="molecule type" value="Genomic_DNA"/>
</dbReference>
<dbReference type="PANTHER" id="PTHR11070">
    <property type="entry name" value="UVRD / RECB / PCRA DNA HELICASE FAMILY MEMBER"/>
    <property type="match status" value="1"/>
</dbReference>
<proteinExistence type="predicted"/>
<accession>A0AAJ1U7J6</accession>
<name>A0AAJ1U7J6_9ACTN</name>
<evidence type="ECO:0000259" key="5">
    <source>
        <dbReference type="Pfam" id="PF00580"/>
    </source>
</evidence>
<dbReference type="GO" id="GO:0016787">
    <property type="term" value="F:hydrolase activity"/>
    <property type="evidence" value="ECO:0007669"/>
    <property type="project" value="UniProtKB-KW"/>
</dbReference>
<dbReference type="SUPFAM" id="SSF52540">
    <property type="entry name" value="P-loop containing nucleoside triphosphate hydrolases"/>
    <property type="match status" value="1"/>
</dbReference>
<dbReference type="Pfam" id="PF00580">
    <property type="entry name" value="UvrD-helicase"/>
    <property type="match status" value="1"/>
</dbReference>
<evidence type="ECO:0000256" key="3">
    <source>
        <dbReference type="ARBA" id="ARBA00022806"/>
    </source>
</evidence>
<gene>
    <name evidence="6" type="ORF">QE405_002101</name>
</gene>
<dbReference type="Proteomes" id="UP001239215">
    <property type="component" value="Unassembled WGS sequence"/>
</dbReference>
<keyword evidence="4" id="KW-0067">ATP-binding</keyword>
<comment type="caution">
    <text evidence="6">The sequence shown here is derived from an EMBL/GenBank/DDBJ whole genome shotgun (WGS) entry which is preliminary data.</text>
</comment>
<evidence type="ECO:0000256" key="1">
    <source>
        <dbReference type="ARBA" id="ARBA00022741"/>
    </source>
</evidence>
<dbReference type="PANTHER" id="PTHR11070:SF2">
    <property type="entry name" value="ATP-DEPENDENT DNA HELICASE SRS2"/>
    <property type="match status" value="1"/>
</dbReference>
<keyword evidence="1" id="KW-0547">Nucleotide-binding</keyword>
<evidence type="ECO:0000256" key="2">
    <source>
        <dbReference type="ARBA" id="ARBA00022801"/>
    </source>
</evidence>
<reference evidence="6" key="1">
    <citation type="submission" date="2023-07" db="EMBL/GenBank/DDBJ databases">
        <title>Functional and genomic diversity of the sorghum phyllosphere microbiome.</title>
        <authorList>
            <person name="Shade A."/>
        </authorList>
    </citation>
    <scope>NUCLEOTIDE SEQUENCE</scope>
    <source>
        <strain evidence="6">SORGH_AS_1067</strain>
    </source>
</reference>
<dbReference type="RefSeq" id="WP_307200493.1">
    <property type="nucleotide sequence ID" value="NZ_JAUTAN010000001.1"/>
</dbReference>
<dbReference type="GO" id="GO:0005524">
    <property type="term" value="F:ATP binding"/>
    <property type="evidence" value="ECO:0007669"/>
    <property type="project" value="UniProtKB-KW"/>
</dbReference>